<comment type="caution">
    <text evidence="3">The sequence shown here is derived from an EMBL/GenBank/DDBJ whole genome shotgun (WGS) entry which is preliminary data.</text>
</comment>
<feature type="compositionally biased region" description="Polar residues" evidence="1">
    <location>
        <begin position="140"/>
        <end position="157"/>
    </location>
</feature>
<feature type="signal peptide" evidence="2">
    <location>
        <begin position="1"/>
        <end position="29"/>
    </location>
</feature>
<dbReference type="AlphaFoldDB" id="A0A9X1YBP7"/>
<evidence type="ECO:0000313" key="3">
    <source>
        <dbReference type="EMBL" id="MCK8787188.1"/>
    </source>
</evidence>
<dbReference type="EMBL" id="JALPRX010000110">
    <property type="protein sequence ID" value="MCK8787188.1"/>
    <property type="molecule type" value="Genomic_DNA"/>
</dbReference>
<evidence type="ECO:0008006" key="5">
    <source>
        <dbReference type="Google" id="ProtNLM"/>
    </source>
</evidence>
<sequence>MQRRHANPAFQPAATGSVASWRLAGLALAALLAGCAADPTPAAPRATGAAAARAPESRPELSRFDGIYSGYRQTSGSGPRCVAGAQARVQLRVFDGRATLRVQDFSTGQPLTADVGTDGVLRNGTSNLTGQVSGPRFEGRSTSSQDGCSHTYALTRS</sequence>
<evidence type="ECO:0000256" key="2">
    <source>
        <dbReference type="SAM" id="SignalP"/>
    </source>
</evidence>
<accession>A0A9X1YBP7</accession>
<dbReference type="Proteomes" id="UP001139516">
    <property type="component" value="Unassembled WGS sequence"/>
</dbReference>
<name>A0A9X1YBP7_9PROT</name>
<feature type="region of interest" description="Disordered" evidence="1">
    <location>
        <begin position="42"/>
        <end position="63"/>
    </location>
</feature>
<keyword evidence="2" id="KW-0732">Signal</keyword>
<dbReference type="RefSeq" id="WP_248669242.1">
    <property type="nucleotide sequence ID" value="NZ_JALPRX010000110.1"/>
</dbReference>
<reference evidence="3" key="1">
    <citation type="submission" date="2022-04" db="EMBL/GenBank/DDBJ databases">
        <title>Roseomonas acroporae sp. nov., isolated from coral Acropora digitifera.</title>
        <authorList>
            <person name="Sun H."/>
        </authorList>
    </citation>
    <scope>NUCLEOTIDE SEQUENCE</scope>
    <source>
        <strain evidence="3">NAR14</strain>
    </source>
</reference>
<proteinExistence type="predicted"/>
<evidence type="ECO:0000313" key="4">
    <source>
        <dbReference type="Proteomes" id="UP001139516"/>
    </source>
</evidence>
<evidence type="ECO:0000256" key="1">
    <source>
        <dbReference type="SAM" id="MobiDB-lite"/>
    </source>
</evidence>
<gene>
    <name evidence="3" type="ORF">M0638_22710</name>
</gene>
<dbReference type="PROSITE" id="PS51257">
    <property type="entry name" value="PROKAR_LIPOPROTEIN"/>
    <property type="match status" value="1"/>
</dbReference>
<feature type="compositionally biased region" description="Low complexity" evidence="1">
    <location>
        <begin position="42"/>
        <end position="54"/>
    </location>
</feature>
<keyword evidence="4" id="KW-1185">Reference proteome</keyword>
<protein>
    <recommendedName>
        <fullName evidence="5">Lipoprotein</fullName>
    </recommendedName>
</protein>
<feature type="region of interest" description="Disordered" evidence="1">
    <location>
        <begin position="126"/>
        <end position="157"/>
    </location>
</feature>
<organism evidence="3 4">
    <name type="scientific">Roseomonas acroporae</name>
    <dbReference type="NCBI Taxonomy" id="2937791"/>
    <lineage>
        <taxon>Bacteria</taxon>
        <taxon>Pseudomonadati</taxon>
        <taxon>Pseudomonadota</taxon>
        <taxon>Alphaproteobacteria</taxon>
        <taxon>Acetobacterales</taxon>
        <taxon>Roseomonadaceae</taxon>
        <taxon>Roseomonas</taxon>
    </lineage>
</organism>
<feature type="chain" id="PRO_5040726894" description="Lipoprotein" evidence="2">
    <location>
        <begin position="30"/>
        <end position="157"/>
    </location>
</feature>